<name>A0ACC0W1L1_9STRA</name>
<gene>
    <name evidence="1" type="ORF">PsorP6_005919</name>
</gene>
<comment type="caution">
    <text evidence="1">The sequence shown here is derived from an EMBL/GenBank/DDBJ whole genome shotgun (WGS) entry which is preliminary data.</text>
</comment>
<dbReference type="EMBL" id="CM047583">
    <property type="protein sequence ID" value="KAI9912342.1"/>
    <property type="molecule type" value="Genomic_DNA"/>
</dbReference>
<proteinExistence type="predicted"/>
<protein>
    <submittedName>
        <fullName evidence="1">Uncharacterized protein</fullName>
    </submittedName>
</protein>
<organism evidence="1 2">
    <name type="scientific">Peronosclerospora sorghi</name>
    <dbReference type="NCBI Taxonomy" id="230839"/>
    <lineage>
        <taxon>Eukaryota</taxon>
        <taxon>Sar</taxon>
        <taxon>Stramenopiles</taxon>
        <taxon>Oomycota</taxon>
        <taxon>Peronosporomycetes</taxon>
        <taxon>Peronosporales</taxon>
        <taxon>Peronosporaceae</taxon>
        <taxon>Peronosclerospora</taxon>
    </lineage>
</organism>
<dbReference type="Proteomes" id="UP001163321">
    <property type="component" value="Chromosome 4"/>
</dbReference>
<evidence type="ECO:0000313" key="1">
    <source>
        <dbReference type="EMBL" id="KAI9912342.1"/>
    </source>
</evidence>
<reference evidence="1 2" key="1">
    <citation type="journal article" date="2022" name="bioRxiv">
        <title>The genome of the oomycete Peronosclerospora sorghi, a cosmopolitan pathogen of maize and sorghum, is inflated with dispersed pseudogenes.</title>
        <authorList>
            <person name="Fletcher K."/>
            <person name="Martin F."/>
            <person name="Isakeit T."/>
            <person name="Cavanaugh K."/>
            <person name="Magill C."/>
            <person name="Michelmore R."/>
        </authorList>
    </citation>
    <scope>NUCLEOTIDE SEQUENCE [LARGE SCALE GENOMIC DNA]</scope>
    <source>
        <strain evidence="1">P6</strain>
    </source>
</reference>
<keyword evidence="2" id="KW-1185">Reference proteome</keyword>
<evidence type="ECO:0000313" key="2">
    <source>
        <dbReference type="Proteomes" id="UP001163321"/>
    </source>
</evidence>
<sequence length="226" mass="25642">MKDMSSDVFPVAVEDLALGSRVAELGLEGMTLLYCKLELDVKDLRSDVGMMSSKADSDWFAWKLKRATEYRMRGNAAFKQESYRFALQLYKRSLAWLEPPSTQSDATLDMDVQYSTEELQQVNPVAVACYANMATCYSKLDNSVKNCIDAASNALAFDDTHLKARYRRSQAYMSSKEYDLALADLNKLCELEPANKLFQSAYTQAKTAKLQLRQKQQNAYANLFHK</sequence>
<accession>A0ACC0W1L1</accession>